<dbReference type="CDD" id="cd18989">
    <property type="entry name" value="LGIC_ECD_cation"/>
    <property type="match status" value="1"/>
</dbReference>
<dbReference type="InterPro" id="IPR006202">
    <property type="entry name" value="Neur_chan_lig-bd"/>
</dbReference>
<dbReference type="GO" id="GO:0009408">
    <property type="term" value="P:response to heat"/>
    <property type="evidence" value="ECO:0007669"/>
    <property type="project" value="TreeGrafter"/>
</dbReference>
<reference evidence="5 6" key="1">
    <citation type="submission" date="2015-01" db="EMBL/GenBank/DDBJ databases">
        <title>Evolution of Trichinella species and genotypes.</title>
        <authorList>
            <person name="Korhonen P.K."/>
            <person name="Edoardo P."/>
            <person name="Giuseppe L.R."/>
            <person name="Gasser R.B."/>
        </authorList>
    </citation>
    <scope>NUCLEOTIDE SEQUENCE [LARGE SCALE GENOMIC DNA]</scope>
    <source>
        <strain evidence="5">ISS176</strain>
    </source>
</reference>
<comment type="similarity">
    <text evidence="1 2">Belongs to the small heat shock protein (HSP20) family.</text>
</comment>
<dbReference type="InterPro" id="IPR036734">
    <property type="entry name" value="Neur_chan_lig-bd_sf"/>
</dbReference>
<dbReference type="CDD" id="cd06526">
    <property type="entry name" value="metazoan_ACD"/>
    <property type="match status" value="1"/>
</dbReference>
<evidence type="ECO:0000259" key="4">
    <source>
        <dbReference type="PROSITE" id="PS01031"/>
    </source>
</evidence>
<evidence type="ECO:0000313" key="6">
    <source>
        <dbReference type="Proteomes" id="UP000054826"/>
    </source>
</evidence>
<keyword evidence="5" id="KW-0675">Receptor</keyword>
<protein>
    <submittedName>
        <fullName evidence="5">Acetylcholine receptor-like protein cup-4</fullName>
    </submittedName>
</protein>
<evidence type="ECO:0000256" key="3">
    <source>
        <dbReference type="SAM" id="Phobius"/>
    </source>
</evidence>
<dbReference type="Pfam" id="PF00011">
    <property type="entry name" value="HSP20"/>
    <property type="match status" value="1"/>
</dbReference>
<keyword evidence="3" id="KW-1133">Transmembrane helix</keyword>
<dbReference type="InterPro" id="IPR008978">
    <property type="entry name" value="HSP20-like_chaperone"/>
</dbReference>
<comment type="caution">
    <text evidence="5">The sequence shown here is derived from an EMBL/GenBank/DDBJ whole genome shotgun (WGS) entry which is preliminary data.</text>
</comment>
<organism evidence="5 6">
    <name type="scientific">Trichinella pseudospiralis</name>
    <name type="common">Parasitic roundworm</name>
    <dbReference type="NCBI Taxonomy" id="6337"/>
    <lineage>
        <taxon>Eukaryota</taxon>
        <taxon>Metazoa</taxon>
        <taxon>Ecdysozoa</taxon>
        <taxon>Nematoda</taxon>
        <taxon>Enoplea</taxon>
        <taxon>Dorylaimia</taxon>
        <taxon>Trichinellida</taxon>
        <taxon>Trichinellidae</taxon>
        <taxon>Trichinella</taxon>
    </lineage>
</organism>
<dbReference type="SUPFAM" id="SSF49764">
    <property type="entry name" value="HSP20-like chaperones"/>
    <property type="match status" value="1"/>
</dbReference>
<dbReference type="InterPro" id="IPR002068">
    <property type="entry name" value="A-crystallin/Hsp20_dom"/>
</dbReference>
<dbReference type="AlphaFoldDB" id="A0A0V1K5Y4"/>
<keyword evidence="3" id="KW-0812">Transmembrane</keyword>
<proteinExistence type="inferred from homology"/>
<dbReference type="InterPro" id="IPR001436">
    <property type="entry name" value="Alpha-crystallin/sHSP_animal"/>
</dbReference>
<dbReference type="SUPFAM" id="SSF63712">
    <property type="entry name" value="Nicotinic receptor ligand binding domain-like"/>
    <property type="match status" value="1"/>
</dbReference>
<dbReference type="Pfam" id="PF02931">
    <property type="entry name" value="Neur_chan_LBD"/>
    <property type="match status" value="1"/>
</dbReference>
<dbReference type="GO" id="GO:0005230">
    <property type="term" value="F:extracellular ligand-gated monoatomic ion channel activity"/>
    <property type="evidence" value="ECO:0007669"/>
    <property type="project" value="InterPro"/>
</dbReference>
<keyword evidence="3" id="KW-0472">Membrane</keyword>
<evidence type="ECO:0000256" key="1">
    <source>
        <dbReference type="PROSITE-ProRule" id="PRU00285"/>
    </source>
</evidence>
<dbReference type="PANTHER" id="PTHR45640">
    <property type="entry name" value="HEAT SHOCK PROTEIN HSP-12.2-RELATED"/>
    <property type="match status" value="1"/>
</dbReference>
<feature type="transmembrane region" description="Helical" evidence="3">
    <location>
        <begin position="573"/>
        <end position="590"/>
    </location>
</feature>
<dbReference type="GO" id="GO:0016020">
    <property type="term" value="C:membrane"/>
    <property type="evidence" value="ECO:0007669"/>
    <property type="project" value="InterPro"/>
</dbReference>
<feature type="transmembrane region" description="Helical" evidence="3">
    <location>
        <begin position="631"/>
        <end position="652"/>
    </location>
</feature>
<dbReference type="GO" id="GO:0005737">
    <property type="term" value="C:cytoplasm"/>
    <property type="evidence" value="ECO:0007669"/>
    <property type="project" value="TreeGrafter"/>
</dbReference>
<accession>A0A0V1K5Y4</accession>
<feature type="non-terminal residue" evidence="5">
    <location>
        <position position="1"/>
    </location>
</feature>
<sequence length="653" mass="75608">LMIFEKRATARASISHRAFQTKPSWSRLSPMAIILGQGIDEFKSSTCNVHVCMCEIEERCCCYMTKTRLVALVTHAIGCSQSLPQNMPIREKRIPIQRSDYNVVDREFDSMRERFEVEMRRVEEEMARLRREFEGYTPKMSPTGRTEPDAFFPSPGEDHAPALKRYDPYLENINSPLIKDESDGKTLRLRFDVSQYKPEEVNVKTIDNRLLVHAKHEEKSQQRTVYREYNQEFMLPRGTDAELITSTLSVDGILTVQAPLPAVEAPPPSGRQADYRHAVESLISHVVKQSRQSRTSSITDFNDSTNIGFKVYIRAIDEINEFSSLMTMRFALQIGWTNTDLRWNPEEFEGIRFVNVPRGFIWIPKLKVINAFNDSILSYSSRTPISIWSIGYVFITPVLQTTVSCLIDASDYPKDEHECSVIFAILKDNDKRPLFSFPLPPEMRLYWPHEKVNDSKLYIGNWKLTGLSQAEKLYNPVTTALYENHENKTDDSLLNVMEIKIKFQRHIASFNLTVVIPLVLATLLTTFLTAKWISNLLAIAVLVINLFMQFVLMNYMILHFPPAATKSPKIEKLYFTTICMTFVAISYRIFKQWHDVHVSQFDQEHKTVGEQEGRHMSLVVENFRKKKLTTLFNWTSVIIYFVFFVIFMIVCLT</sequence>
<dbReference type="PROSITE" id="PS01031">
    <property type="entry name" value="SHSP"/>
    <property type="match status" value="1"/>
</dbReference>
<feature type="domain" description="SHSP" evidence="4">
    <location>
        <begin position="168"/>
        <end position="278"/>
    </location>
</feature>
<dbReference type="GO" id="GO:0051082">
    <property type="term" value="F:unfolded protein binding"/>
    <property type="evidence" value="ECO:0007669"/>
    <property type="project" value="TreeGrafter"/>
</dbReference>
<dbReference type="Gene3D" id="2.70.170.10">
    <property type="entry name" value="Neurotransmitter-gated ion-channel ligand-binding domain"/>
    <property type="match status" value="1"/>
</dbReference>
<dbReference type="Gene3D" id="2.60.40.790">
    <property type="match status" value="1"/>
</dbReference>
<feature type="transmembrane region" description="Helical" evidence="3">
    <location>
        <begin position="507"/>
        <end position="530"/>
    </location>
</feature>
<evidence type="ECO:0000313" key="5">
    <source>
        <dbReference type="EMBL" id="KRZ42628.1"/>
    </source>
</evidence>
<dbReference type="Proteomes" id="UP000054826">
    <property type="component" value="Unassembled WGS sequence"/>
</dbReference>
<feature type="transmembrane region" description="Helical" evidence="3">
    <location>
        <begin position="536"/>
        <end position="561"/>
    </location>
</feature>
<dbReference type="GO" id="GO:0042026">
    <property type="term" value="P:protein refolding"/>
    <property type="evidence" value="ECO:0007669"/>
    <property type="project" value="TreeGrafter"/>
</dbReference>
<dbReference type="PANTHER" id="PTHR45640:SF26">
    <property type="entry name" value="RE23625P"/>
    <property type="match status" value="1"/>
</dbReference>
<dbReference type="GO" id="GO:0005634">
    <property type="term" value="C:nucleus"/>
    <property type="evidence" value="ECO:0007669"/>
    <property type="project" value="TreeGrafter"/>
</dbReference>
<dbReference type="EMBL" id="JYDV01000013">
    <property type="protein sequence ID" value="KRZ42628.1"/>
    <property type="molecule type" value="Genomic_DNA"/>
</dbReference>
<evidence type="ECO:0000256" key="2">
    <source>
        <dbReference type="RuleBase" id="RU003616"/>
    </source>
</evidence>
<gene>
    <name evidence="5" type="primary">cup-4</name>
    <name evidence="5" type="ORF">T4C_9776</name>
</gene>
<name>A0A0V1K5Y4_TRIPS</name>
<dbReference type="PRINTS" id="PR00299">
    <property type="entry name" value="ACRYSTALLIN"/>
</dbReference>